<reference evidence="13" key="1">
    <citation type="journal article" date="2012" name="PLoS ONE">
        <title>The success of Acinetobacter species; genetic, metabolic and virulence attributes.</title>
        <authorList>
            <person name="Peleg A.Y."/>
            <person name="de Breij A."/>
            <person name="Adams M.D."/>
            <person name="Cerqueira G.M."/>
            <person name="Mocali S."/>
            <person name="Galardini M."/>
            <person name="Nibbering P.H."/>
            <person name="Earl A.M."/>
            <person name="Ward D.V."/>
            <person name="Paterson D.L."/>
            <person name="Seifert H."/>
            <person name="Dijkshoorn L."/>
        </authorList>
    </citation>
    <scope>NUCLEOTIDE SEQUENCE [LARGE SCALE GENOMIC DNA]</scope>
    <source>
        <strain evidence="13">SH046</strain>
    </source>
</reference>
<evidence type="ECO:0000313" key="12">
    <source>
        <dbReference type="EMBL" id="EEY94683.1"/>
    </source>
</evidence>
<proteinExistence type="inferred from homology"/>
<dbReference type="Pfam" id="PF00171">
    <property type="entry name" value="Aldedh"/>
    <property type="match status" value="1"/>
</dbReference>
<dbReference type="eggNOG" id="COG1012">
    <property type="taxonomic scope" value="Bacteria"/>
</dbReference>
<evidence type="ECO:0000313" key="13">
    <source>
        <dbReference type="Proteomes" id="UP000012047"/>
    </source>
</evidence>
<sequence>MHNVQLKQDNTVDTSSFESAPNVHTVQLLIHGQSVDASNQMTFKRISPIDGQVASIAAAATLADVDLAIESAAKAFPIWSKLSPTERRLRLLKAADLMDARTDQFIQIGMRETGSTATWYGFNVHLAANMLREAAAMTTQMDGSLIPSDVPGNMAMGIRVPCGVVVGIAPWNAPVILPTRALAMPLACGNTVVLKASEACPATQRLIGQVLHEAGLGDGVVNVITHAAEDASQIVERLISHPAVKRINFTGSTNVGKIIAETAAKYLKPVLLELGGKAPVVVLNEADVDEAVNAVVFGAFFNQGQICMSTERVLVQDRIADQFIEKLIEKTRTIHAGNPTFKGHVLGVLESQRAANRIQHLLEDAQSQGADLPLGIHIQNTTMQPTLVLNIQPEMLLYREESFGPVCTVQRFNSVEEGIALANDSEFGLSAAVFSQDIAQALDVAKQIDSGICHINGATVHDEAQMPFGGTKASGYGRFGSKASIAEFTELRWITIQTQSRHYPI</sequence>
<keyword evidence="2" id="KW-0058">Aromatic hydrocarbons catabolism</keyword>
<evidence type="ECO:0000256" key="8">
    <source>
        <dbReference type="ARBA" id="ARBA00070319"/>
    </source>
</evidence>
<comment type="pathway">
    <text evidence="5">Aromatic compound metabolism; naphthalene degradation.</text>
</comment>
<evidence type="ECO:0000256" key="7">
    <source>
        <dbReference type="ARBA" id="ARBA00066992"/>
    </source>
</evidence>
<dbReference type="CDD" id="cd07105">
    <property type="entry name" value="ALDH_SaliADH"/>
    <property type="match status" value="1"/>
</dbReference>
<dbReference type="GO" id="GO:0018485">
    <property type="term" value="F:salicylaldehyde dehydrogenase (NAD+) activity"/>
    <property type="evidence" value="ECO:0007669"/>
    <property type="project" value="UniProtKB-EC"/>
</dbReference>
<dbReference type="PANTHER" id="PTHR42986">
    <property type="entry name" value="BENZALDEHYDE DEHYDROGENASE YFMT"/>
    <property type="match status" value="1"/>
</dbReference>
<name>D0SH75_ACIJO</name>
<dbReference type="HOGENOM" id="CLU_005391_1_0_6"/>
<dbReference type="Proteomes" id="UP000012047">
    <property type="component" value="Unassembled WGS sequence"/>
</dbReference>
<dbReference type="InterPro" id="IPR016161">
    <property type="entry name" value="Ald_DH/histidinol_DH"/>
</dbReference>
<dbReference type="FunFam" id="3.40.605.10:FF:000007">
    <property type="entry name" value="NAD/NADP-dependent betaine aldehyde dehydrogenase"/>
    <property type="match status" value="1"/>
</dbReference>
<dbReference type="InterPro" id="IPR016162">
    <property type="entry name" value="Ald_DH_N"/>
</dbReference>
<keyword evidence="4" id="KW-0520">NAD</keyword>
<dbReference type="PANTHER" id="PTHR42986:SF1">
    <property type="entry name" value="BENZALDEHYDE DEHYDROGENASE YFMT"/>
    <property type="match status" value="1"/>
</dbReference>
<dbReference type="SUPFAM" id="SSF53720">
    <property type="entry name" value="ALDH-like"/>
    <property type="match status" value="1"/>
</dbReference>
<evidence type="ECO:0000256" key="3">
    <source>
        <dbReference type="ARBA" id="ARBA00023002"/>
    </source>
</evidence>
<gene>
    <name evidence="12" type="primary">vdh</name>
    <name evidence="12" type="ORF">HMPREF0016_03198</name>
</gene>
<evidence type="ECO:0000259" key="11">
    <source>
        <dbReference type="Pfam" id="PF00171"/>
    </source>
</evidence>
<feature type="active site" evidence="9">
    <location>
        <position position="273"/>
    </location>
</feature>
<comment type="similarity">
    <text evidence="1 10">Belongs to the aldehyde dehydrogenase family.</text>
</comment>
<dbReference type="AlphaFoldDB" id="D0SH75"/>
<organism evidence="12 13">
    <name type="scientific">Acinetobacter johnsonii SH046</name>
    <dbReference type="NCBI Taxonomy" id="575586"/>
    <lineage>
        <taxon>Bacteria</taxon>
        <taxon>Pseudomonadati</taxon>
        <taxon>Pseudomonadota</taxon>
        <taxon>Gammaproteobacteria</taxon>
        <taxon>Moraxellales</taxon>
        <taxon>Moraxellaceae</taxon>
        <taxon>Acinetobacter</taxon>
    </lineage>
</organism>
<accession>D0SH75</accession>
<dbReference type="EMBL" id="GG704976">
    <property type="protein sequence ID" value="EEY94683.1"/>
    <property type="molecule type" value="Genomic_DNA"/>
</dbReference>
<dbReference type="PROSITE" id="PS00687">
    <property type="entry name" value="ALDEHYDE_DEHYDR_GLU"/>
    <property type="match status" value="1"/>
</dbReference>
<evidence type="ECO:0000256" key="6">
    <source>
        <dbReference type="ARBA" id="ARBA00050596"/>
    </source>
</evidence>
<dbReference type="InterPro" id="IPR029510">
    <property type="entry name" value="Ald_DH_CS_GLU"/>
</dbReference>
<dbReference type="InterPro" id="IPR015590">
    <property type="entry name" value="Aldehyde_DH_dom"/>
</dbReference>
<dbReference type="FunFam" id="3.40.309.10:FF:000010">
    <property type="entry name" value="Gamma-aminobutyraldehyde dehydrogenase"/>
    <property type="match status" value="1"/>
</dbReference>
<dbReference type="Gene3D" id="3.40.309.10">
    <property type="entry name" value="Aldehyde Dehydrogenase, Chain A, domain 2"/>
    <property type="match status" value="1"/>
</dbReference>
<feature type="domain" description="Aldehyde dehydrogenase" evidence="11">
    <location>
        <begin position="38"/>
        <end position="494"/>
    </location>
</feature>
<evidence type="ECO:0000256" key="9">
    <source>
        <dbReference type="PROSITE-ProRule" id="PRU10007"/>
    </source>
</evidence>
<dbReference type="Gene3D" id="3.40.605.10">
    <property type="entry name" value="Aldehyde Dehydrogenase, Chain A, domain 1"/>
    <property type="match status" value="1"/>
</dbReference>
<dbReference type="EC" id="1.2.1.65" evidence="7"/>
<evidence type="ECO:0000256" key="4">
    <source>
        <dbReference type="ARBA" id="ARBA00023027"/>
    </source>
</evidence>
<protein>
    <recommendedName>
        <fullName evidence="8">Salicylaldehyde dehydrogenase</fullName>
        <ecNumber evidence="7">1.2.1.65</ecNumber>
    </recommendedName>
</protein>
<evidence type="ECO:0000256" key="2">
    <source>
        <dbReference type="ARBA" id="ARBA00022797"/>
    </source>
</evidence>
<evidence type="ECO:0000256" key="1">
    <source>
        <dbReference type="ARBA" id="ARBA00009986"/>
    </source>
</evidence>
<dbReference type="InterPro" id="IPR016163">
    <property type="entry name" value="Ald_DH_C"/>
</dbReference>
<keyword evidence="3 10" id="KW-0560">Oxidoreductase</keyword>
<comment type="catalytic activity">
    <reaction evidence="6">
        <text>salicylaldehyde + NAD(+) + H2O = salicylate + NADH + 2 H(+)</text>
        <dbReference type="Rhea" id="RHEA:18537"/>
        <dbReference type="ChEBI" id="CHEBI:15377"/>
        <dbReference type="ChEBI" id="CHEBI:15378"/>
        <dbReference type="ChEBI" id="CHEBI:16008"/>
        <dbReference type="ChEBI" id="CHEBI:30762"/>
        <dbReference type="ChEBI" id="CHEBI:57540"/>
        <dbReference type="ChEBI" id="CHEBI:57945"/>
        <dbReference type="EC" id="1.2.1.65"/>
    </reaction>
</comment>
<evidence type="ECO:0000256" key="5">
    <source>
        <dbReference type="ARBA" id="ARBA00035632"/>
    </source>
</evidence>
<evidence type="ECO:0000256" key="10">
    <source>
        <dbReference type="RuleBase" id="RU003345"/>
    </source>
</evidence>